<reference evidence="1 3" key="1">
    <citation type="submission" date="2018-09" db="EMBL/GenBank/DDBJ databases">
        <title>Murine metabolic-syndrome-specific gut microbial biobank.</title>
        <authorList>
            <person name="Liu C."/>
        </authorList>
    </citation>
    <scope>NUCLEOTIDE SEQUENCE [LARGE SCALE GENOMIC DNA]</scope>
    <source>
        <strain evidence="1 3">8-P5</strain>
    </source>
</reference>
<evidence type="ECO:0000313" key="1">
    <source>
        <dbReference type="EMBL" id="RLT74917.1"/>
    </source>
</evidence>
<dbReference type="Proteomes" id="UP000310032">
    <property type="component" value="Unassembled WGS sequence"/>
</dbReference>
<evidence type="ECO:0000313" key="3">
    <source>
        <dbReference type="Proteomes" id="UP000278164"/>
    </source>
</evidence>
<evidence type="ECO:0000313" key="4">
    <source>
        <dbReference type="Proteomes" id="UP000310032"/>
    </source>
</evidence>
<proteinExistence type="predicted"/>
<name>A0A3L7ZVE2_PARDI</name>
<dbReference type="RefSeq" id="WP_121734871.1">
    <property type="nucleotide sequence ID" value="NZ_QXXG01000006.1"/>
</dbReference>
<dbReference type="Proteomes" id="UP000278164">
    <property type="component" value="Unassembled WGS sequence"/>
</dbReference>
<evidence type="ECO:0000313" key="2">
    <source>
        <dbReference type="EMBL" id="TGY61195.1"/>
    </source>
</evidence>
<dbReference type="EMBL" id="RAYI01000002">
    <property type="protein sequence ID" value="RLT74917.1"/>
    <property type="molecule type" value="Genomic_DNA"/>
</dbReference>
<gene>
    <name evidence="1" type="ORF">D7V78_02575</name>
    <name evidence="2" type="ORF">E5342_03905</name>
</gene>
<protein>
    <submittedName>
        <fullName evidence="1">Uncharacterized protein</fullName>
    </submittedName>
</protein>
<comment type="caution">
    <text evidence="1">The sequence shown here is derived from an EMBL/GenBank/DDBJ whole genome shotgun (WGS) entry which is preliminary data.</text>
</comment>
<accession>A0A3L7ZVE2</accession>
<dbReference type="AlphaFoldDB" id="A0A3L7ZVE2"/>
<dbReference type="EMBL" id="SRYM01000007">
    <property type="protein sequence ID" value="TGY61195.1"/>
    <property type="molecule type" value="Genomic_DNA"/>
</dbReference>
<organism evidence="1 3">
    <name type="scientific">Parabacteroides distasonis</name>
    <dbReference type="NCBI Taxonomy" id="823"/>
    <lineage>
        <taxon>Bacteria</taxon>
        <taxon>Pseudomonadati</taxon>
        <taxon>Bacteroidota</taxon>
        <taxon>Bacteroidia</taxon>
        <taxon>Bacteroidales</taxon>
        <taxon>Tannerellaceae</taxon>
        <taxon>Parabacteroides</taxon>
    </lineage>
</organism>
<reference evidence="2 4" key="2">
    <citation type="submission" date="2019-04" db="EMBL/GenBank/DDBJ databases">
        <title>Microbes associate with the intestines of laboratory mice.</title>
        <authorList>
            <person name="Navarre W."/>
            <person name="Wong E."/>
            <person name="Huang K."/>
            <person name="Tropini C."/>
            <person name="Ng K."/>
            <person name="Yu B."/>
        </authorList>
    </citation>
    <scope>NUCLEOTIDE SEQUENCE [LARGE SCALE GENOMIC DNA]</scope>
    <source>
        <strain evidence="2 4">NM39_I3</strain>
    </source>
</reference>
<sequence length="108" mass="12465">MEKKLVKLFALVAIFCIIGCSDDVGVGPKGKLYFYNSRSWKDSGLLIYENFDPECTVPYHYSTKKDSVYLRSCLSGDPITWKAYPKLDLDKFIFFLEGDIEFAVYKHN</sequence>